<dbReference type="Pfam" id="PF08613">
    <property type="entry name" value="Cyclin"/>
    <property type="match status" value="1"/>
</dbReference>
<feature type="compositionally biased region" description="Low complexity" evidence="1">
    <location>
        <begin position="313"/>
        <end position="327"/>
    </location>
</feature>
<dbReference type="GO" id="GO:0019901">
    <property type="term" value="F:protein kinase binding"/>
    <property type="evidence" value="ECO:0007669"/>
    <property type="project" value="InterPro"/>
</dbReference>
<feature type="compositionally biased region" description="Polar residues" evidence="1">
    <location>
        <begin position="285"/>
        <end position="297"/>
    </location>
</feature>
<dbReference type="GO" id="GO:0000307">
    <property type="term" value="C:cyclin-dependent protein kinase holoenzyme complex"/>
    <property type="evidence" value="ECO:0007669"/>
    <property type="project" value="TreeGrafter"/>
</dbReference>
<reference evidence="2" key="1">
    <citation type="journal article" date="2021" name="Mol. Plant Microbe Interact.">
        <title>Complete Genome Sequence of the Plant-Pathogenic Fungus Colletotrichum lupini.</title>
        <authorList>
            <person name="Baroncelli R."/>
            <person name="Pensec F."/>
            <person name="Da Lio D."/>
            <person name="Boufleur T."/>
            <person name="Vicente I."/>
            <person name="Sarrocco S."/>
            <person name="Picot A."/>
            <person name="Baraldi E."/>
            <person name="Sukno S."/>
            <person name="Thon M."/>
            <person name="Le Floch G."/>
        </authorList>
    </citation>
    <scope>NUCLEOTIDE SEQUENCE</scope>
    <source>
        <strain evidence="2">IMI 504893</strain>
    </source>
</reference>
<dbReference type="RefSeq" id="XP_049135785.1">
    <property type="nucleotide sequence ID" value="XM_049279828.1"/>
</dbReference>
<dbReference type="InterPro" id="IPR013922">
    <property type="entry name" value="Cyclin_PHO80-like"/>
</dbReference>
<organism evidence="2 3">
    <name type="scientific">Colletotrichum lupini</name>
    <dbReference type="NCBI Taxonomy" id="145971"/>
    <lineage>
        <taxon>Eukaryota</taxon>
        <taxon>Fungi</taxon>
        <taxon>Dikarya</taxon>
        <taxon>Ascomycota</taxon>
        <taxon>Pezizomycotina</taxon>
        <taxon>Sordariomycetes</taxon>
        <taxon>Hypocreomycetidae</taxon>
        <taxon>Glomerellales</taxon>
        <taxon>Glomerellaceae</taxon>
        <taxon>Colletotrichum</taxon>
        <taxon>Colletotrichum acutatum species complex</taxon>
    </lineage>
</organism>
<protein>
    <submittedName>
        <fullName evidence="2">Cyclin</fullName>
    </submittedName>
</protein>
<evidence type="ECO:0000313" key="2">
    <source>
        <dbReference type="EMBL" id="UQC74134.1"/>
    </source>
</evidence>
<feature type="compositionally biased region" description="Polar residues" evidence="1">
    <location>
        <begin position="341"/>
        <end position="354"/>
    </location>
</feature>
<dbReference type="Gene3D" id="1.10.472.10">
    <property type="entry name" value="Cyclin-like"/>
    <property type="match status" value="1"/>
</dbReference>
<feature type="compositionally biased region" description="Basic residues" evidence="1">
    <location>
        <begin position="695"/>
        <end position="704"/>
    </location>
</feature>
<feature type="compositionally biased region" description="Low complexity" evidence="1">
    <location>
        <begin position="401"/>
        <end position="412"/>
    </location>
</feature>
<feature type="region of interest" description="Disordered" evidence="1">
    <location>
        <begin position="634"/>
        <end position="705"/>
    </location>
</feature>
<dbReference type="AlphaFoldDB" id="A0A9Q8SB33"/>
<evidence type="ECO:0000256" key="1">
    <source>
        <dbReference type="SAM" id="MobiDB-lite"/>
    </source>
</evidence>
<dbReference type="PANTHER" id="PTHR15615">
    <property type="match status" value="1"/>
</dbReference>
<feature type="region of interest" description="Disordered" evidence="1">
    <location>
        <begin position="285"/>
        <end position="466"/>
    </location>
</feature>
<keyword evidence="3" id="KW-1185">Reference proteome</keyword>
<feature type="compositionally biased region" description="Acidic residues" evidence="1">
    <location>
        <begin position="659"/>
        <end position="670"/>
    </location>
</feature>
<proteinExistence type="predicted"/>
<feature type="region of interest" description="Disordered" evidence="1">
    <location>
        <begin position="179"/>
        <end position="209"/>
    </location>
</feature>
<dbReference type="CDD" id="cd20558">
    <property type="entry name" value="CYCLIN_ScPCL7-like"/>
    <property type="match status" value="1"/>
</dbReference>
<dbReference type="KEGG" id="clup:CLUP02_00782"/>
<dbReference type="GO" id="GO:0005634">
    <property type="term" value="C:nucleus"/>
    <property type="evidence" value="ECO:0007669"/>
    <property type="project" value="TreeGrafter"/>
</dbReference>
<sequence length="958" mass="103879">MSGFQGTQGTQGQEKSSARPCALRVCHDCPETRSSPSPGVAFCLEPKLGYSHVFAHVQMSRLFPTNPQQTTGSPAQAWFAWLGAETTENQIRAPPRPKSLAPYWQPRPSHWLVTGCDCLGALASHIGCLHQPSTLFSLSRDRLPAHSLLLLMLIWAGTEYCYLTGTGADLPSRRLLPAAARQSTSVPPSPAWPSSSPNTLSHAHHHHTASANRAPPLLIPVFSTERLPTLHHSHLAHLIPPLQLQLLAITSDPFVLLSSKSHDAPGTMLTTSPIVASSANASPNSFHYAPTRSSPHSSPARLSAPLPRRHSASRSSPSAASMTSPSSQPRPRQYVAVDAGTQYSPMESSTQKAQDATAPRTPTTVPATPVEPPPTPRPQPIDPSAPQPQPEPHQRSQTEIQSQPQPVVAPVVREASTTTASPGKRRNSQDPAVAQARASASAAGESSSSAAKRPKPTAGPPKILPQRYELCSTEDMVVLISHMLSELIETNDALALRSGSLTRFHSRTAPSISVLEYLNRLAKHATLTPPLLLSMVYYIDRLCALYPEFTINTLTVHRFLITAATVAAKGLSDLFWNNTTYARVGGVRVAELKLLELEFLYRVDWKIVPNPEVLVAYYRGLVERCPGYALQEEEAEAIDEDEDSDEVEDDGSTEISDGVADDSGDSPDEESPAKEAWQSGVWKAPFSPGTPFRRGPTHTRRRNQTTKMRATTILSALFAATLAAAETRLAKVYIEPVSLATNQKPTLLAEVEYDTKRPTEASVTSFEAPELAGYPAATKLVRVGVYDAATAQWTSSVSVASTENFAKGYQPNIVLSVDGASGEVVGAGVKGVRVDAGATRDFGPQAVVRVAGQGKTPELNKPVVLSPEGRKVVQEEKPFWQKYWWLIAIVVLMTVTDFFTFIREVPCSFDGIVSETTSIVLNVPNLEECLTYHRIEATSKDIYSNQPHGKDPILIWEP</sequence>
<dbReference type="PANTHER" id="PTHR15615:SF117">
    <property type="entry name" value="PHO85 CYCLIN PHO80"/>
    <property type="match status" value="1"/>
</dbReference>
<dbReference type="GeneID" id="73334838"/>
<feature type="compositionally biased region" description="Low complexity" evidence="1">
    <location>
        <begin position="432"/>
        <end position="451"/>
    </location>
</feature>
<feature type="compositionally biased region" description="Pro residues" evidence="1">
    <location>
        <begin position="369"/>
        <end position="391"/>
    </location>
</feature>
<feature type="compositionally biased region" description="Acidic residues" evidence="1">
    <location>
        <begin position="634"/>
        <end position="652"/>
    </location>
</feature>
<dbReference type="GO" id="GO:0016538">
    <property type="term" value="F:cyclin-dependent protein serine/threonine kinase regulator activity"/>
    <property type="evidence" value="ECO:0007669"/>
    <property type="project" value="TreeGrafter"/>
</dbReference>
<gene>
    <name evidence="2" type="ORF">CLUP02_00782</name>
</gene>
<dbReference type="Proteomes" id="UP000830671">
    <property type="component" value="Chromosome 1"/>
</dbReference>
<accession>A0A9Q8SB33</accession>
<dbReference type="EMBL" id="CP019471">
    <property type="protein sequence ID" value="UQC74134.1"/>
    <property type="molecule type" value="Genomic_DNA"/>
</dbReference>
<name>A0A9Q8SB33_9PEZI</name>
<feature type="compositionally biased region" description="Low complexity" evidence="1">
    <location>
        <begin position="357"/>
        <end position="368"/>
    </location>
</feature>
<evidence type="ECO:0000313" key="3">
    <source>
        <dbReference type="Proteomes" id="UP000830671"/>
    </source>
</evidence>